<accession>A0ABV9F683</accession>
<dbReference type="PROSITE" id="PS50206">
    <property type="entry name" value="RHODANESE_3"/>
    <property type="match status" value="1"/>
</dbReference>
<reference evidence="4" key="1">
    <citation type="journal article" date="2019" name="Int. J. Syst. Evol. Microbiol.">
        <title>The Global Catalogue of Microorganisms (GCM) 10K type strain sequencing project: providing services to taxonomists for standard genome sequencing and annotation.</title>
        <authorList>
            <consortium name="The Broad Institute Genomics Platform"/>
            <consortium name="The Broad Institute Genome Sequencing Center for Infectious Disease"/>
            <person name="Wu L."/>
            <person name="Ma J."/>
        </authorList>
    </citation>
    <scope>NUCLEOTIDE SEQUENCE [LARGE SCALE GENOMIC DNA]</scope>
    <source>
        <strain evidence="4">CCUG 49571</strain>
    </source>
</reference>
<name>A0ABV9F683_9BACL</name>
<evidence type="ECO:0000313" key="4">
    <source>
        <dbReference type="Proteomes" id="UP001596028"/>
    </source>
</evidence>
<evidence type="ECO:0000259" key="1">
    <source>
        <dbReference type="PROSITE" id="PS50206"/>
    </source>
</evidence>
<gene>
    <name evidence="3" type="ORF">ACFO3S_04330</name>
</gene>
<dbReference type="SUPFAM" id="SSF55729">
    <property type="entry name" value="Acyl-CoA N-acyltransferases (Nat)"/>
    <property type="match status" value="1"/>
</dbReference>
<dbReference type="InterPro" id="IPR016181">
    <property type="entry name" value="Acyl_CoA_acyltransferase"/>
</dbReference>
<feature type="domain" description="N-acetyltransferase" evidence="2">
    <location>
        <begin position="199"/>
        <end position="353"/>
    </location>
</feature>
<dbReference type="InterPro" id="IPR001763">
    <property type="entry name" value="Rhodanese-like_dom"/>
</dbReference>
<protein>
    <submittedName>
        <fullName evidence="3">GNAT family N-acetyltransferase</fullName>
    </submittedName>
</protein>
<sequence>MYEARLITRRESFMALEEDWESLVRHIEDAEIFDFWDWNRIYVKHFLEDDGLFVVALYDGARCVAIAPMRIYCKRFRKFPLLKVRAMQPIDSGYKDYCRFYLHRDYRYSELIERLIDVIVEHRAEWDYIELVNFNSRHRTTRLVQQAFRSRLDTTVERYEETPFVDYRSFSKATVNKQRLSAIDRKERKLLRENQVNVQVGQPFDQRKWEAMVELHRRRWGESSVFSDSRSIAFWNELLYALDRRKQLEFSFLEVEGQLAAAHMGFQTDKKIYYYTPAFDPAYADKGVGLVLLKRMLGHYREQRKEEFDFLRGSESYKFYWTDRSGMNHNIYVLNDGFKKWLLKGYVAIKTGPRRMKEGGGSE</sequence>
<evidence type="ECO:0000313" key="3">
    <source>
        <dbReference type="EMBL" id="MFC4597453.1"/>
    </source>
</evidence>
<dbReference type="Proteomes" id="UP001596028">
    <property type="component" value="Unassembled WGS sequence"/>
</dbReference>
<dbReference type="PROSITE" id="PS51186">
    <property type="entry name" value="GNAT"/>
    <property type="match status" value="1"/>
</dbReference>
<keyword evidence="4" id="KW-1185">Reference proteome</keyword>
<dbReference type="Gene3D" id="3.40.630.30">
    <property type="match status" value="1"/>
</dbReference>
<organism evidence="3 4">
    <name type="scientific">Cohnella hongkongensis</name>
    <dbReference type="NCBI Taxonomy" id="178337"/>
    <lineage>
        <taxon>Bacteria</taxon>
        <taxon>Bacillati</taxon>
        <taxon>Bacillota</taxon>
        <taxon>Bacilli</taxon>
        <taxon>Bacillales</taxon>
        <taxon>Paenibacillaceae</taxon>
        <taxon>Cohnella</taxon>
    </lineage>
</organism>
<evidence type="ECO:0000259" key="2">
    <source>
        <dbReference type="PROSITE" id="PS51186"/>
    </source>
</evidence>
<comment type="caution">
    <text evidence="3">The sequence shown here is derived from an EMBL/GenBank/DDBJ whole genome shotgun (WGS) entry which is preliminary data.</text>
</comment>
<proteinExistence type="predicted"/>
<dbReference type="EMBL" id="JBHSEP010000002">
    <property type="protein sequence ID" value="MFC4597453.1"/>
    <property type="molecule type" value="Genomic_DNA"/>
</dbReference>
<feature type="domain" description="Rhodanese" evidence="1">
    <location>
        <begin position="330"/>
        <end position="350"/>
    </location>
</feature>
<dbReference type="RefSeq" id="WP_378092658.1">
    <property type="nucleotide sequence ID" value="NZ_JBHSEP010000002.1"/>
</dbReference>
<dbReference type="InterPro" id="IPR038740">
    <property type="entry name" value="BioF2-like_GNAT_dom"/>
</dbReference>
<dbReference type="InterPro" id="IPR000182">
    <property type="entry name" value="GNAT_dom"/>
</dbReference>
<dbReference type="Pfam" id="PF13480">
    <property type="entry name" value="Acetyltransf_6"/>
    <property type="match status" value="1"/>
</dbReference>